<dbReference type="PRINTS" id="PR00038">
    <property type="entry name" value="HTHLUXR"/>
</dbReference>
<dbReference type="Pfam" id="PF00931">
    <property type="entry name" value="NB-ARC"/>
    <property type="match status" value="1"/>
</dbReference>
<gene>
    <name evidence="3" type="ORF">GCM10022267_75550</name>
</gene>
<dbReference type="PANTHER" id="PTHR47691">
    <property type="entry name" value="REGULATOR-RELATED"/>
    <property type="match status" value="1"/>
</dbReference>
<dbReference type="SMART" id="SM00421">
    <property type="entry name" value="HTH_LUXR"/>
    <property type="match status" value="1"/>
</dbReference>
<dbReference type="EMBL" id="BAABBE010000032">
    <property type="protein sequence ID" value="GAA3677593.1"/>
    <property type="molecule type" value="Genomic_DNA"/>
</dbReference>
<accession>A0ABP7C555</accession>
<dbReference type="PROSITE" id="PS50043">
    <property type="entry name" value="HTH_LUXR_2"/>
    <property type="match status" value="1"/>
</dbReference>
<proteinExistence type="predicted"/>
<dbReference type="PANTHER" id="PTHR47691:SF3">
    <property type="entry name" value="HTH-TYPE TRANSCRIPTIONAL REGULATOR RV0890C-RELATED"/>
    <property type="match status" value="1"/>
</dbReference>
<dbReference type="PRINTS" id="PR00364">
    <property type="entry name" value="DISEASERSIST"/>
</dbReference>
<dbReference type="Proteomes" id="UP001500711">
    <property type="component" value="Unassembled WGS sequence"/>
</dbReference>
<dbReference type="InterPro" id="IPR027417">
    <property type="entry name" value="P-loop_NTPase"/>
</dbReference>
<evidence type="ECO:0000313" key="4">
    <source>
        <dbReference type="Proteomes" id="UP001500711"/>
    </source>
</evidence>
<dbReference type="InterPro" id="IPR036388">
    <property type="entry name" value="WH-like_DNA-bd_sf"/>
</dbReference>
<evidence type="ECO:0000256" key="1">
    <source>
        <dbReference type="SAM" id="MobiDB-lite"/>
    </source>
</evidence>
<name>A0ABP7C555_9PSEU</name>
<dbReference type="SUPFAM" id="SSF46894">
    <property type="entry name" value="C-terminal effector domain of the bipartite response regulators"/>
    <property type="match status" value="1"/>
</dbReference>
<evidence type="ECO:0000313" key="3">
    <source>
        <dbReference type="EMBL" id="GAA3677593.1"/>
    </source>
</evidence>
<protein>
    <submittedName>
        <fullName evidence="3">LuxR family transcriptional regulator</fullName>
    </submittedName>
</protein>
<dbReference type="Gene3D" id="1.10.10.10">
    <property type="entry name" value="Winged helix-like DNA-binding domain superfamily/Winged helix DNA-binding domain"/>
    <property type="match status" value="1"/>
</dbReference>
<dbReference type="CDD" id="cd06170">
    <property type="entry name" value="LuxR_C_like"/>
    <property type="match status" value="1"/>
</dbReference>
<sequence length="769" mass="82704">MADVARFVGRRTELADLRRRLARGRLVTLHGLGGVGKTRIAAQAVEQVRRGFPDGVVFVELDGLHEPELLPRFAAERCGLTESTDDQVGLLANHLRDKNLLLVIDNCEHLADAAARLVTVLLAASAGLRVLATSRHVLGIEGEQVLRVEPFSVPEARTRAEAAELDAVSLFAQCAAAERPGFEVGEDNWAAVLDLCRRLDGIPLAIEIGAALLRLVPLPEISERVARQNPDPRRSLDSVLECSYDMCTAAEKLLWQRLSVFAGGASLEAMEEICRGDEVAAADVLGLVAGLMDKAVLHRDGSGARYRMLEIVREYGERKAEAAGELATLRCLHRDYFSSLAVRCERRWDAGIDQAWVSATVMSEHPNIRAALRFSFDTPGEGVAGLALVASLGFYWLHCGFLAEGRSWVTQALATAPSKKNRDYAKALWIDGYASYAVGDHARGDAVIPEVLEWGQVRDDHKIIGLALTVMGGGALVRGESVRAVDLYRAAIEHLLVAGNKSYSLVAHVGLLVATAFNGALGELTERARETVELADASGHDWPRAYVTFAVALARWSAGEHEDLLTDMASAVRGAENLHDRFALALLVELLAWIHDSCELYPRAAKLLGLAGRLWDSIGSNLVQGSRAWVGPHQTCRDHLEEVLGTAVFERAVKSGASHGVSIEQAVEFALNSGADVAEPERGGAQSGRGPLSKRETQVASLVAEGLTNKEIAAKLLVAPRTAQTHVDHILTKLGVESRSQIAAWVAKQQKGRGGAGVSSPGSPGTLQA</sequence>
<keyword evidence="4" id="KW-1185">Reference proteome</keyword>
<dbReference type="InterPro" id="IPR016032">
    <property type="entry name" value="Sig_transdc_resp-reg_C-effctor"/>
</dbReference>
<dbReference type="InterPro" id="IPR002182">
    <property type="entry name" value="NB-ARC"/>
</dbReference>
<feature type="compositionally biased region" description="Low complexity" evidence="1">
    <location>
        <begin position="758"/>
        <end position="769"/>
    </location>
</feature>
<dbReference type="SUPFAM" id="SSF52540">
    <property type="entry name" value="P-loop containing nucleoside triphosphate hydrolases"/>
    <property type="match status" value="1"/>
</dbReference>
<dbReference type="InterPro" id="IPR000792">
    <property type="entry name" value="Tscrpt_reg_LuxR_C"/>
</dbReference>
<feature type="domain" description="HTH luxR-type" evidence="2">
    <location>
        <begin position="685"/>
        <end position="750"/>
    </location>
</feature>
<organism evidence="3 4">
    <name type="scientific">Lentzea roselyniae</name>
    <dbReference type="NCBI Taxonomy" id="531940"/>
    <lineage>
        <taxon>Bacteria</taxon>
        <taxon>Bacillati</taxon>
        <taxon>Actinomycetota</taxon>
        <taxon>Actinomycetes</taxon>
        <taxon>Pseudonocardiales</taxon>
        <taxon>Pseudonocardiaceae</taxon>
        <taxon>Lentzea</taxon>
    </lineage>
</organism>
<evidence type="ECO:0000259" key="2">
    <source>
        <dbReference type="PROSITE" id="PS50043"/>
    </source>
</evidence>
<dbReference type="Gene3D" id="3.40.50.300">
    <property type="entry name" value="P-loop containing nucleotide triphosphate hydrolases"/>
    <property type="match status" value="1"/>
</dbReference>
<feature type="region of interest" description="Disordered" evidence="1">
    <location>
        <begin position="747"/>
        <end position="769"/>
    </location>
</feature>
<comment type="caution">
    <text evidence="3">The sequence shown here is derived from an EMBL/GenBank/DDBJ whole genome shotgun (WGS) entry which is preliminary data.</text>
</comment>
<dbReference type="Pfam" id="PF00196">
    <property type="entry name" value="GerE"/>
    <property type="match status" value="1"/>
</dbReference>
<reference evidence="4" key="1">
    <citation type="journal article" date="2019" name="Int. J. Syst. Evol. Microbiol.">
        <title>The Global Catalogue of Microorganisms (GCM) 10K type strain sequencing project: providing services to taxonomists for standard genome sequencing and annotation.</title>
        <authorList>
            <consortium name="The Broad Institute Genomics Platform"/>
            <consortium name="The Broad Institute Genome Sequencing Center for Infectious Disease"/>
            <person name="Wu L."/>
            <person name="Ma J."/>
        </authorList>
    </citation>
    <scope>NUCLEOTIDE SEQUENCE [LARGE SCALE GENOMIC DNA]</scope>
    <source>
        <strain evidence="4">JCM 17494</strain>
    </source>
</reference>
<dbReference type="RefSeq" id="WP_346135479.1">
    <property type="nucleotide sequence ID" value="NZ_BAABBE010000032.1"/>
</dbReference>